<dbReference type="EMBL" id="AMRJ01000013">
    <property type="protein sequence ID" value="EKF74201.1"/>
    <property type="molecule type" value="Genomic_DNA"/>
</dbReference>
<proteinExistence type="predicted"/>
<keyword evidence="1" id="KW-1133">Transmembrane helix</keyword>
<dbReference type="Proteomes" id="UP000010164">
    <property type="component" value="Unassembled WGS sequence"/>
</dbReference>
<feature type="transmembrane region" description="Helical" evidence="1">
    <location>
        <begin position="20"/>
        <end position="39"/>
    </location>
</feature>
<comment type="caution">
    <text evidence="2">The sequence shown here is derived from an EMBL/GenBank/DDBJ whole genome shotgun (WGS) entry which is preliminary data.</text>
</comment>
<dbReference type="STRING" id="1177179.A11A3_09385"/>
<feature type="transmembrane region" description="Helical" evidence="1">
    <location>
        <begin position="45"/>
        <end position="71"/>
    </location>
</feature>
<name>L0WB51_9GAMM</name>
<sequence>MLMVKVPARSLITSMMKVVIHLPMVTSTAVHLIAIPALIQRLLTVFAIAAPLMNAMTLVVGTAMVTAFLTARMQTLLTPMRTVTA</sequence>
<keyword evidence="3" id="KW-1185">Reference proteome</keyword>
<keyword evidence="1" id="KW-0472">Membrane</keyword>
<dbReference type="AlphaFoldDB" id="L0WB51"/>
<organism evidence="2 3">
    <name type="scientific">Alcanivorax hongdengensis A-11-3</name>
    <dbReference type="NCBI Taxonomy" id="1177179"/>
    <lineage>
        <taxon>Bacteria</taxon>
        <taxon>Pseudomonadati</taxon>
        <taxon>Pseudomonadota</taxon>
        <taxon>Gammaproteobacteria</taxon>
        <taxon>Oceanospirillales</taxon>
        <taxon>Alcanivoracaceae</taxon>
        <taxon>Alcanivorax</taxon>
    </lineage>
</organism>
<evidence type="ECO:0000313" key="3">
    <source>
        <dbReference type="Proteomes" id="UP000010164"/>
    </source>
</evidence>
<keyword evidence="1" id="KW-0812">Transmembrane</keyword>
<evidence type="ECO:0000313" key="2">
    <source>
        <dbReference type="EMBL" id="EKF74201.1"/>
    </source>
</evidence>
<evidence type="ECO:0000256" key="1">
    <source>
        <dbReference type="SAM" id="Phobius"/>
    </source>
</evidence>
<reference evidence="2 3" key="1">
    <citation type="journal article" date="2012" name="J. Bacteriol.">
        <title>Genome Sequence of the Alkane-Degrading Bacterium Alcanivorax hongdengensis Type Strain A-11-3.</title>
        <authorList>
            <person name="Lai Q."/>
            <person name="Shao Z."/>
        </authorList>
    </citation>
    <scope>NUCLEOTIDE SEQUENCE [LARGE SCALE GENOMIC DNA]</scope>
    <source>
        <strain evidence="2 3">A-11-3</strain>
    </source>
</reference>
<protein>
    <submittedName>
        <fullName evidence="2">Uncharacterized protein</fullName>
    </submittedName>
</protein>
<accession>L0WB51</accession>
<gene>
    <name evidence="2" type="ORF">A11A3_09385</name>
</gene>